<organism evidence="1">
    <name type="scientific">marine metagenome</name>
    <dbReference type="NCBI Taxonomy" id="408172"/>
    <lineage>
        <taxon>unclassified sequences</taxon>
        <taxon>metagenomes</taxon>
        <taxon>ecological metagenomes</taxon>
    </lineage>
</organism>
<gene>
    <name evidence="1" type="ORF">METZ01_LOCUS46628</name>
</gene>
<evidence type="ECO:0000313" key="1">
    <source>
        <dbReference type="EMBL" id="SUZ93774.1"/>
    </source>
</evidence>
<feature type="non-terminal residue" evidence="1">
    <location>
        <position position="58"/>
    </location>
</feature>
<dbReference type="AlphaFoldDB" id="A0A381RRA0"/>
<dbReference type="SUPFAM" id="SSF50998">
    <property type="entry name" value="Quinoprotein alcohol dehydrogenase-like"/>
    <property type="match status" value="1"/>
</dbReference>
<name>A0A381RRA0_9ZZZZ</name>
<proteinExistence type="predicted"/>
<accession>A0A381RRA0</accession>
<dbReference type="InterPro" id="IPR011047">
    <property type="entry name" value="Quinoprotein_ADH-like_sf"/>
</dbReference>
<protein>
    <submittedName>
        <fullName evidence="1">Uncharacterized protein</fullName>
    </submittedName>
</protein>
<sequence length="58" mass="6306">MYREGDDEVIIALDAHTGATTWQFAYDAPLLNNGYFDVWLNSAGPGPYSTPLIAGETV</sequence>
<reference evidence="1" key="1">
    <citation type="submission" date="2018-05" db="EMBL/GenBank/DDBJ databases">
        <authorList>
            <person name="Lanie J.A."/>
            <person name="Ng W.-L."/>
            <person name="Kazmierczak K.M."/>
            <person name="Andrzejewski T.M."/>
            <person name="Davidsen T.M."/>
            <person name="Wayne K.J."/>
            <person name="Tettelin H."/>
            <person name="Glass J.I."/>
            <person name="Rusch D."/>
            <person name="Podicherti R."/>
            <person name="Tsui H.-C.T."/>
            <person name="Winkler M.E."/>
        </authorList>
    </citation>
    <scope>NUCLEOTIDE SEQUENCE</scope>
</reference>
<dbReference type="EMBL" id="UINC01002176">
    <property type="protein sequence ID" value="SUZ93774.1"/>
    <property type="molecule type" value="Genomic_DNA"/>
</dbReference>